<evidence type="ECO:0000259" key="6">
    <source>
        <dbReference type="Pfam" id="PF13458"/>
    </source>
</evidence>
<feature type="signal peptide" evidence="5">
    <location>
        <begin position="1"/>
        <end position="28"/>
    </location>
</feature>
<evidence type="ECO:0000256" key="3">
    <source>
        <dbReference type="ARBA" id="ARBA00022729"/>
    </source>
</evidence>
<dbReference type="RefSeq" id="WP_186873935.1">
    <property type="nucleotide sequence ID" value="NZ_JACOOR010000009.1"/>
</dbReference>
<dbReference type="PANTHER" id="PTHR30483:SF6">
    <property type="entry name" value="PERIPLASMIC BINDING PROTEIN OF ABC TRANSPORTER FOR NATURAL AMINO ACIDS"/>
    <property type="match status" value="1"/>
</dbReference>
<name>A0A923RN53_9FIRM</name>
<dbReference type="AlphaFoldDB" id="A0A923RN53"/>
<dbReference type="Pfam" id="PF13458">
    <property type="entry name" value="Peripla_BP_6"/>
    <property type="match status" value="1"/>
</dbReference>
<dbReference type="Proteomes" id="UP000649345">
    <property type="component" value="Unassembled WGS sequence"/>
</dbReference>
<dbReference type="InterPro" id="IPR028081">
    <property type="entry name" value="Leu-bd"/>
</dbReference>
<dbReference type="InterPro" id="IPR000709">
    <property type="entry name" value="Leu_Ile_Val-bd"/>
</dbReference>
<feature type="chain" id="PRO_5038124914" evidence="5">
    <location>
        <begin position="29"/>
        <end position="386"/>
    </location>
</feature>
<gene>
    <name evidence="7" type="ORF">H8S44_14645</name>
</gene>
<evidence type="ECO:0000256" key="2">
    <source>
        <dbReference type="ARBA" id="ARBA00022448"/>
    </source>
</evidence>
<dbReference type="InterPro" id="IPR028082">
    <property type="entry name" value="Peripla_BP_I"/>
</dbReference>
<dbReference type="SUPFAM" id="SSF53822">
    <property type="entry name" value="Periplasmic binding protein-like I"/>
    <property type="match status" value="1"/>
</dbReference>
<keyword evidence="8" id="KW-1185">Reference proteome</keyword>
<protein>
    <submittedName>
        <fullName evidence="7">Penicillin-binding protein activator</fullName>
    </submittedName>
</protein>
<dbReference type="Gene3D" id="3.40.50.2300">
    <property type="match status" value="2"/>
</dbReference>
<evidence type="ECO:0000313" key="7">
    <source>
        <dbReference type="EMBL" id="MBC5660998.1"/>
    </source>
</evidence>
<feature type="domain" description="Leucine-binding protein" evidence="6">
    <location>
        <begin position="36"/>
        <end position="374"/>
    </location>
</feature>
<comment type="caution">
    <text evidence="7">The sequence shown here is derived from an EMBL/GenBank/DDBJ whole genome shotgun (WGS) entry which is preliminary data.</text>
</comment>
<dbReference type="PANTHER" id="PTHR30483">
    <property type="entry name" value="LEUCINE-SPECIFIC-BINDING PROTEIN"/>
    <property type="match status" value="1"/>
</dbReference>
<organism evidence="7 8">
    <name type="scientific">Anaerosacchariphilus hominis</name>
    <dbReference type="NCBI Taxonomy" id="2763017"/>
    <lineage>
        <taxon>Bacteria</taxon>
        <taxon>Bacillati</taxon>
        <taxon>Bacillota</taxon>
        <taxon>Clostridia</taxon>
        <taxon>Lachnospirales</taxon>
        <taxon>Lachnospiraceae</taxon>
        <taxon>Anaerosacchariphilus</taxon>
    </lineage>
</organism>
<keyword evidence="2" id="KW-0813">Transport</keyword>
<reference evidence="7" key="1">
    <citation type="submission" date="2020-08" db="EMBL/GenBank/DDBJ databases">
        <title>Genome public.</title>
        <authorList>
            <person name="Liu C."/>
            <person name="Sun Q."/>
        </authorList>
    </citation>
    <scope>NUCLEOTIDE SEQUENCE</scope>
    <source>
        <strain evidence="7">NSJ-68</strain>
    </source>
</reference>
<evidence type="ECO:0000256" key="4">
    <source>
        <dbReference type="ARBA" id="ARBA00022970"/>
    </source>
</evidence>
<dbReference type="CDD" id="cd06349">
    <property type="entry name" value="PBP1_ABC_HAAT-like"/>
    <property type="match status" value="1"/>
</dbReference>
<proteinExistence type="inferred from homology"/>
<accession>A0A923RN53</accession>
<comment type="similarity">
    <text evidence="1">Belongs to the leucine-binding protein family.</text>
</comment>
<keyword evidence="3 5" id="KW-0732">Signal</keyword>
<evidence type="ECO:0000256" key="1">
    <source>
        <dbReference type="ARBA" id="ARBA00010062"/>
    </source>
</evidence>
<dbReference type="InterPro" id="IPR051010">
    <property type="entry name" value="BCAA_transport"/>
</dbReference>
<evidence type="ECO:0000313" key="8">
    <source>
        <dbReference type="Proteomes" id="UP000649345"/>
    </source>
</evidence>
<evidence type="ECO:0000256" key="5">
    <source>
        <dbReference type="SAM" id="SignalP"/>
    </source>
</evidence>
<dbReference type="GO" id="GO:0006865">
    <property type="term" value="P:amino acid transport"/>
    <property type="evidence" value="ECO:0007669"/>
    <property type="project" value="UniProtKB-KW"/>
</dbReference>
<sequence>MKKRRWLAGCLAMGCLAAAMTGCGSSSAEGAADGDTYKIAVIAPLTGDAAQYGMTYQNTLDILTDKVNAEGGVNGKQVEVTYFDDKKDAKEALNIANKIVADGSYIGVVGSQTSSCSMAAAPVFQEEGIPMISPQASNPQFTEIGDYIFSMQLSSSYEAELTAKMIVENYGYKNIAVIYSNDDWGVGVNTQFTDSIGEYGGSISADETFIAGQTKDFTPLISKMKESAPEAVFVAALYSDAAQILQQMKNLDFEVPVFATNTLYKQEFLDLAGANAEGILMLNSFELENTDEEYVYLKDAYEEKTGNQVDTYVTQSYDAMNLLLKAIEATDGDRVKMRDWIADVKDYRGVSGTFSFNDVRVPIKDEYVFTITDGAYAQVPDLVIKQ</sequence>
<keyword evidence="4" id="KW-0029">Amino-acid transport</keyword>
<dbReference type="PROSITE" id="PS51257">
    <property type="entry name" value="PROKAR_LIPOPROTEIN"/>
    <property type="match status" value="1"/>
</dbReference>
<dbReference type="EMBL" id="JACOOR010000009">
    <property type="protein sequence ID" value="MBC5660998.1"/>
    <property type="molecule type" value="Genomic_DNA"/>
</dbReference>
<dbReference type="PRINTS" id="PR00337">
    <property type="entry name" value="LEUILEVALBP"/>
</dbReference>